<dbReference type="OrthoDB" id="4519759at2"/>
<gene>
    <name evidence="2" type="ORF">ADN00_15680</name>
</gene>
<dbReference type="InterPro" id="IPR054738">
    <property type="entry name" value="Siphovirus-type_tail_C"/>
</dbReference>
<proteinExistence type="predicted"/>
<reference evidence="2 3" key="1">
    <citation type="submission" date="2015-07" db="EMBL/GenBank/DDBJ databases">
        <title>Genome sequence of Ornatilinea apprima DSM 23815.</title>
        <authorList>
            <person name="Hemp J."/>
            <person name="Ward L.M."/>
            <person name="Pace L.A."/>
            <person name="Fischer W.W."/>
        </authorList>
    </citation>
    <scope>NUCLEOTIDE SEQUENCE [LARGE SCALE GENOMIC DNA]</scope>
    <source>
        <strain evidence="2 3">P3M-1</strain>
    </source>
</reference>
<feature type="domain" description="Siphovirus-type tail component C-terminal" evidence="1">
    <location>
        <begin position="184"/>
        <end position="284"/>
    </location>
</feature>
<dbReference type="Gene3D" id="2.60.120.860">
    <property type="match status" value="1"/>
</dbReference>
<dbReference type="Pfam" id="PF22768">
    <property type="entry name" value="SPP1_Dit"/>
    <property type="match status" value="1"/>
</dbReference>
<evidence type="ECO:0000313" key="3">
    <source>
        <dbReference type="Proteomes" id="UP000050417"/>
    </source>
</evidence>
<dbReference type="Proteomes" id="UP000050417">
    <property type="component" value="Unassembled WGS sequence"/>
</dbReference>
<dbReference type="EMBL" id="LGCL01000039">
    <property type="protein sequence ID" value="KPL72256.1"/>
    <property type="molecule type" value="Genomic_DNA"/>
</dbReference>
<dbReference type="STRING" id="1134406.ADN00_15680"/>
<organism evidence="2 3">
    <name type="scientific">Ornatilinea apprima</name>
    <dbReference type="NCBI Taxonomy" id="1134406"/>
    <lineage>
        <taxon>Bacteria</taxon>
        <taxon>Bacillati</taxon>
        <taxon>Chloroflexota</taxon>
        <taxon>Anaerolineae</taxon>
        <taxon>Anaerolineales</taxon>
        <taxon>Anaerolineaceae</taxon>
        <taxon>Ornatilinea</taxon>
    </lineage>
</organism>
<evidence type="ECO:0000259" key="1">
    <source>
        <dbReference type="Pfam" id="PF22768"/>
    </source>
</evidence>
<evidence type="ECO:0000313" key="2">
    <source>
        <dbReference type="EMBL" id="KPL72256.1"/>
    </source>
</evidence>
<accession>A0A0P6XBV1</accession>
<comment type="caution">
    <text evidence="2">The sequence shown here is derived from an EMBL/GenBank/DDBJ whole genome shotgun (WGS) entry which is preliminary data.</text>
</comment>
<dbReference type="Gene3D" id="2.40.30.200">
    <property type="match status" value="1"/>
</dbReference>
<protein>
    <recommendedName>
        <fullName evidence="1">Siphovirus-type tail component C-terminal domain-containing protein</fullName>
    </recommendedName>
</protein>
<sequence length="287" mass="31370">MSYNVAFTNANGISINLNDRVNTYSMVGISNDLMPGFEFQESSSPLIHGSIVNAARISQRDYLLPIMVIDADRGSVMSRIRTMLSILDPRKGDGQLRITNEGVTRVLNCRYRSGLSSDGTGPDQFTNWIRGVIDFYASDPYFYAASPITLQVSGDWSPYNFFPILPVRFAASSSTVTATLTNSGDVEAWPVITITGPGTHFHVTNHTSGKFIVVDTTLLTGESLIIDTRPRTRSIRDGDGVNRFAYLTPASSLFPMKQGNNQVEVEIVGGNGNTSVTVMYTPAYLTV</sequence>
<dbReference type="AlphaFoldDB" id="A0A0P6XBV1"/>
<dbReference type="PATRIC" id="fig|1134406.4.peg.841"/>
<name>A0A0P6XBV1_9CHLR</name>
<keyword evidence="3" id="KW-1185">Reference proteome</keyword>
<dbReference type="RefSeq" id="WP_075063973.1">
    <property type="nucleotide sequence ID" value="NZ_LGCL01000039.1"/>
</dbReference>